<dbReference type="GO" id="GO:0032259">
    <property type="term" value="P:methylation"/>
    <property type="evidence" value="ECO:0007669"/>
    <property type="project" value="UniProtKB-KW"/>
</dbReference>
<evidence type="ECO:0000313" key="9">
    <source>
        <dbReference type="Proteomes" id="UP001282363"/>
    </source>
</evidence>
<dbReference type="Proteomes" id="UP001282363">
    <property type="component" value="Unassembled WGS sequence"/>
</dbReference>
<dbReference type="InterPro" id="IPR018117">
    <property type="entry name" value="C5_DNA_meth_AS"/>
</dbReference>
<feature type="active site" evidence="5">
    <location>
        <position position="74"/>
    </location>
</feature>
<evidence type="ECO:0000256" key="4">
    <source>
        <dbReference type="ARBA" id="ARBA00022747"/>
    </source>
</evidence>
<dbReference type="CDD" id="cd00315">
    <property type="entry name" value="Cyt_C5_DNA_methylase"/>
    <property type="match status" value="1"/>
</dbReference>
<reference evidence="8" key="1">
    <citation type="submission" date="2023-10" db="EMBL/GenBank/DDBJ databases">
        <title>Genome sequences of Mycoplasma ovipneumoniae isolated from goats.</title>
        <authorList>
            <person name="Spergser J."/>
        </authorList>
    </citation>
    <scope>NUCLEOTIDE SEQUENCE</scope>
    <source>
        <strain evidence="8">GL19</strain>
    </source>
</reference>
<dbReference type="NCBIfam" id="TIGR00675">
    <property type="entry name" value="dcm"/>
    <property type="match status" value="1"/>
</dbReference>
<evidence type="ECO:0000256" key="3">
    <source>
        <dbReference type="ARBA" id="ARBA00022691"/>
    </source>
</evidence>
<evidence type="ECO:0000313" key="8">
    <source>
        <dbReference type="EMBL" id="MDW2906558.1"/>
    </source>
</evidence>
<dbReference type="PANTHER" id="PTHR46098:SF1">
    <property type="entry name" value="TRNA (CYTOSINE(38)-C(5))-METHYLTRANSFERASE"/>
    <property type="match status" value="1"/>
</dbReference>
<dbReference type="Gene3D" id="3.90.120.10">
    <property type="entry name" value="DNA Methylase, subunit A, domain 2"/>
    <property type="match status" value="1"/>
</dbReference>
<sequence length="711" mass="82068">MSKNLKFIDLFSGIGGFRLALEELGLECVFSSEVDEHAIEMYKANFGDNSKCDITQLNPDTLPNFDILCAGFPCQAFSISGKQKGFEDRARGTLFFDICRVLKEKKPKAFILENVQNLEKHDKGNTLFIMIKTLNELGYSVSYKVLNAKDFGVPQNRERIIIIGNKEGKVFDFSDIKKHKVSSMYEFLDKQGEFEYLDERDYTLIETERIKRQKSGLIFCGYRNKKIRTNGVKKGTEYLSRAHKQPNRIYSAEGIHPTITSQEQSGRYFIYVGGKVRKLTLNECYKFMGFPNDFIKVGTKAKLYERIGNSVCVPMIRNVAKEVINQFWNESEGNEVNVSEFLEKTYNDSLSIKSLDEIDLTDTQKNYIKSIVEKEETLKGVYTVLVTSLVYKCLHIEQDIRLHQANMVNGYSGRTFDTKYITPFMKQKQFLGAMKESGWFTRSLEQNIPYNLDFPGKINNKVVKDAFLKILNDIEENGAKPQNYLMGIFHLSIKARELKSVRVINPVERESSLTINEIIDLLEKHFYYSYKSRGASILPVVALYSVYECITKELKRFEDKFLQQISSHYSSDRSSGNAGDIVVINDDGSLYEVVEVKFDIAPDYIMIDDAYKKFCNTTIQRYYILSTLAPKDDQLEIIHDLVEKIKTEHGCQVIINGVFPTLKYYLRLLDNTDLFMERYINNIQTHPEINAEHKIAWNDLLTEKKYNTKGD</sequence>
<dbReference type="RefSeq" id="WP_318045574.1">
    <property type="nucleotide sequence ID" value="NZ_JAWPFG010000013.1"/>
</dbReference>
<keyword evidence="3 5" id="KW-0949">S-adenosyl-L-methionine</keyword>
<keyword evidence="2 5" id="KW-0808">Transferase</keyword>
<organism evidence="8 9">
    <name type="scientific">Mesomycoplasma ovipneumoniae</name>
    <dbReference type="NCBI Taxonomy" id="29562"/>
    <lineage>
        <taxon>Bacteria</taxon>
        <taxon>Bacillati</taxon>
        <taxon>Mycoplasmatota</taxon>
        <taxon>Mycoplasmoidales</taxon>
        <taxon>Metamycoplasmataceae</taxon>
        <taxon>Mesomycoplasma</taxon>
    </lineage>
</organism>
<dbReference type="InterPro" id="IPR029063">
    <property type="entry name" value="SAM-dependent_MTases_sf"/>
</dbReference>
<evidence type="ECO:0000256" key="7">
    <source>
        <dbReference type="RuleBase" id="RU000417"/>
    </source>
</evidence>
<gene>
    <name evidence="8" type="ORF">R7U65_02955</name>
</gene>
<evidence type="ECO:0000256" key="5">
    <source>
        <dbReference type="PROSITE-ProRule" id="PRU01016"/>
    </source>
</evidence>
<dbReference type="PANTHER" id="PTHR46098">
    <property type="entry name" value="TRNA (CYTOSINE(38)-C(5))-METHYLTRANSFERASE"/>
    <property type="match status" value="1"/>
</dbReference>
<dbReference type="Pfam" id="PF00145">
    <property type="entry name" value="DNA_methylase"/>
    <property type="match status" value="1"/>
</dbReference>
<dbReference type="SUPFAM" id="SSF53335">
    <property type="entry name" value="S-adenosyl-L-methionine-dependent methyltransferases"/>
    <property type="match status" value="1"/>
</dbReference>
<evidence type="ECO:0000256" key="6">
    <source>
        <dbReference type="RuleBase" id="RU000416"/>
    </source>
</evidence>
<keyword evidence="1 5" id="KW-0489">Methyltransferase</keyword>
<dbReference type="GO" id="GO:0003886">
    <property type="term" value="F:DNA (cytosine-5-)-methyltransferase activity"/>
    <property type="evidence" value="ECO:0007669"/>
    <property type="project" value="UniProtKB-EC"/>
</dbReference>
<dbReference type="EMBL" id="JAWPFH010000012">
    <property type="protein sequence ID" value="MDW2906558.1"/>
    <property type="molecule type" value="Genomic_DNA"/>
</dbReference>
<keyword evidence="4" id="KW-0680">Restriction system</keyword>
<dbReference type="EC" id="2.1.1.37" evidence="7"/>
<accession>A0AAJ2P7R8</accession>
<evidence type="ECO:0000256" key="2">
    <source>
        <dbReference type="ARBA" id="ARBA00022679"/>
    </source>
</evidence>
<comment type="catalytic activity">
    <reaction evidence="7">
        <text>a 2'-deoxycytidine in DNA + S-adenosyl-L-methionine = a 5-methyl-2'-deoxycytidine in DNA + S-adenosyl-L-homocysteine + H(+)</text>
        <dbReference type="Rhea" id="RHEA:13681"/>
        <dbReference type="Rhea" id="RHEA-COMP:11369"/>
        <dbReference type="Rhea" id="RHEA-COMP:11370"/>
        <dbReference type="ChEBI" id="CHEBI:15378"/>
        <dbReference type="ChEBI" id="CHEBI:57856"/>
        <dbReference type="ChEBI" id="CHEBI:59789"/>
        <dbReference type="ChEBI" id="CHEBI:85452"/>
        <dbReference type="ChEBI" id="CHEBI:85454"/>
        <dbReference type="EC" id="2.1.1.37"/>
    </reaction>
</comment>
<dbReference type="PROSITE" id="PS51679">
    <property type="entry name" value="SAM_MT_C5"/>
    <property type="match status" value="1"/>
</dbReference>
<comment type="similarity">
    <text evidence="5 6">Belongs to the class I-like SAM-binding methyltransferase superfamily. C5-methyltransferase family.</text>
</comment>
<dbReference type="PROSITE" id="PS00094">
    <property type="entry name" value="C5_MTASE_1"/>
    <property type="match status" value="1"/>
</dbReference>
<name>A0AAJ2P7R8_9BACT</name>
<protein>
    <recommendedName>
        <fullName evidence="7">Cytosine-specific methyltransferase</fullName>
        <ecNumber evidence="7">2.1.1.37</ecNumber>
    </recommendedName>
</protein>
<dbReference type="Gene3D" id="3.40.50.150">
    <property type="entry name" value="Vaccinia Virus protein VP39"/>
    <property type="match status" value="1"/>
</dbReference>
<evidence type="ECO:0000256" key="1">
    <source>
        <dbReference type="ARBA" id="ARBA00022603"/>
    </source>
</evidence>
<dbReference type="GO" id="GO:0009307">
    <property type="term" value="P:DNA restriction-modification system"/>
    <property type="evidence" value="ECO:0007669"/>
    <property type="project" value="UniProtKB-KW"/>
</dbReference>
<proteinExistence type="inferred from homology"/>
<dbReference type="AlphaFoldDB" id="A0AAJ2P7R8"/>
<dbReference type="InterPro" id="IPR001525">
    <property type="entry name" value="C5_MeTfrase"/>
</dbReference>
<dbReference type="PRINTS" id="PR00105">
    <property type="entry name" value="C5METTRFRASE"/>
</dbReference>
<dbReference type="InterPro" id="IPR050750">
    <property type="entry name" value="C5-MTase"/>
</dbReference>
<comment type="caution">
    <text evidence="8">The sequence shown here is derived from an EMBL/GenBank/DDBJ whole genome shotgun (WGS) entry which is preliminary data.</text>
</comment>